<keyword evidence="1" id="KW-0472">Membrane</keyword>
<proteinExistence type="predicted"/>
<reference evidence="2 3" key="1">
    <citation type="submission" date="2020-04" db="EMBL/GenBank/DDBJ databases">
        <authorList>
            <person name="Zheng R.K."/>
            <person name="Sun C.M."/>
        </authorList>
    </citation>
    <scope>NUCLEOTIDE SEQUENCE [LARGE SCALE GENOMIC DNA]</scope>
    <source>
        <strain evidence="3">zrk29</strain>
    </source>
</reference>
<dbReference type="RefSeq" id="WP_312031409.1">
    <property type="nucleotide sequence ID" value="NZ_CP051151.1"/>
</dbReference>
<feature type="transmembrane region" description="Helical" evidence="1">
    <location>
        <begin position="48"/>
        <end position="67"/>
    </location>
</feature>
<evidence type="ECO:0000313" key="3">
    <source>
        <dbReference type="Proteomes" id="UP000512167"/>
    </source>
</evidence>
<keyword evidence="1" id="KW-0812">Transmembrane</keyword>
<evidence type="ECO:0000256" key="1">
    <source>
        <dbReference type="SAM" id="Phobius"/>
    </source>
</evidence>
<evidence type="ECO:0000313" key="2">
    <source>
        <dbReference type="EMBL" id="QLY40565.1"/>
    </source>
</evidence>
<organism evidence="2 3">
    <name type="scientific">Hujiaoplasma nucleasis</name>
    <dbReference type="NCBI Taxonomy" id="2725268"/>
    <lineage>
        <taxon>Bacteria</taxon>
        <taxon>Bacillati</taxon>
        <taxon>Mycoplasmatota</taxon>
        <taxon>Mollicutes</taxon>
        <taxon>Candidatus Izemoplasmatales</taxon>
        <taxon>Hujiaoplasmataceae</taxon>
        <taxon>Hujiaoplasma</taxon>
    </lineage>
</organism>
<name>A0A7L6N6E1_9MOLU</name>
<dbReference type="KEGG" id="tbk:HF295_06775"/>
<dbReference type="AlphaFoldDB" id="A0A7L6N6E1"/>
<accession>A0A7L6N6E1</accession>
<sequence length="68" mass="7589">MSGLIADIDFLSFYVKILNGVQSIVVYIKLGLIVFIVLFSTFKTKNKLILISTIGYVVLTLLLDFGVF</sequence>
<protein>
    <submittedName>
        <fullName evidence="2">Uncharacterized protein</fullName>
    </submittedName>
</protein>
<keyword evidence="1" id="KW-1133">Transmembrane helix</keyword>
<gene>
    <name evidence="2" type="ORF">HF295_06775</name>
</gene>
<feature type="transmembrane region" description="Helical" evidence="1">
    <location>
        <begin position="20"/>
        <end position="41"/>
    </location>
</feature>
<dbReference type="Proteomes" id="UP000512167">
    <property type="component" value="Chromosome"/>
</dbReference>
<keyword evidence="3" id="KW-1185">Reference proteome</keyword>
<dbReference type="EMBL" id="CP051151">
    <property type="protein sequence ID" value="QLY40565.1"/>
    <property type="molecule type" value="Genomic_DNA"/>
</dbReference>